<dbReference type="InterPro" id="IPR011250">
    <property type="entry name" value="OMP/PagP_B-barrel"/>
</dbReference>
<dbReference type="Proteomes" id="UP000237665">
    <property type="component" value="Chromosome 1"/>
</dbReference>
<keyword evidence="6" id="KW-1185">Reference proteome</keyword>
<protein>
    <submittedName>
        <fullName evidence="5">Porin family protein</fullName>
    </submittedName>
</protein>
<feature type="chain" id="PRO_5044576980" evidence="2">
    <location>
        <begin position="22"/>
        <end position="198"/>
    </location>
</feature>
<dbReference type="RefSeq" id="WP_012841470.1">
    <property type="nucleotide sequence ID" value="NZ_CAJDZM010000001.1"/>
</dbReference>
<evidence type="ECO:0000313" key="7">
    <source>
        <dbReference type="Proteomes" id="UP000596337"/>
    </source>
</evidence>
<evidence type="ECO:0000256" key="2">
    <source>
        <dbReference type="SAM" id="SignalP"/>
    </source>
</evidence>
<reference evidence="5 7" key="3">
    <citation type="submission" date="2021-01" db="EMBL/GenBank/DDBJ databases">
        <title>Characterization of a novel blaVMB-2- harboring plasmid in Vibrio diabolicus.</title>
        <authorList>
            <person name="Liu M."/>
        </authorList>
    </citation>
    <scope>NUCLEOTIDE SEQUENCE [LARGE SCALE GENOMIC DNA]</scope>
    <source>
        <strain evidence="5 7">SLV18</strain>
    </source>
</reference>
<dbReference type="AlphaFoldDB" id="A0A2L2K7M9"/>
<accession>A0A2L2K7M9</accession>
<sequence>MKKVLPLLALGAVVASASVQAKGNWYVGADILNSDLEVEGHSYSSSATGLGIAVGKELQYSENFKLALEGEYIYYGSFEEKASGAGNWLEATVEGYSFNLNAKPKYQFSGTGFYVGAVVGLGVTGVDLEAKSNLSGFTGKTDGSDAGFNYGAEVGYEFASGLVVSGGYRASTVTIDVEGGGDLEFDFDSLYVGVDYKF</sequence>
<dbReference type="Pfam" id="PF13505">
    <property type="entry name" value="OMP_b-brl"/>
    <property type="match status" value="1"/>
</dbReference>
<dbReference type="Proteomes" id="UP000596337">
    <property type="component" value="Chromosome 1"/>
</dbReference>
<dbReference type="Gene3D" id="2.40.160.20">
    <property type="match status" value="1"/>
</dbReference>
<evidence type="ECO:0000256" key="1">
    <source>
        <dbReference type="ARBA" id="ARBA00022729"/>
    </source>
</evidence>
<keyword evidence="1 2" id="KW-0732">Signal</keyword>
<dbReference type="EMBL" id="CP069195">
    <property type="protein sequence ID" value="QRG83498.1"/>
    <property type="molecule type" value="Genomic_DNA"/>
</dbReference>
<dbReference type="InterPro" id="IPR027385">
    <property type="entry name" value="Beta-barrel_OMP"/>
</dbReference>
<evidence type="ECO:0000259" key="3">
    <source>
        <dbReference type="Pfam" id="PF13505"/>
    </source>
</evidence>
<dbReference type="GeneID" id="45026905"/>
<evidence type="ECO:0000313" key="5">
    <source>
        <dbReference type="EMBL" id="QRG83498.1"/>
    </source>
</evidence>
<name>A0A2L2K7M9_9VIBR</name>
<feature type="domain" description="Outer membrane protein beta-barrel" evidence="3">
    <location>
        <begin position="7"/>
        <end position="198"/>
    </location>
</feature>
<gene>
    <name evidence="4" type="ORF">AL468_13580</name>
    <name evidence="5" type="ORF">JOS67_04125</name>
</gene>
<dbReference type="SUPFAM" id="SSF56925">
    <property type="entry name" value="OMPA-like"/>
    <property type="match status" value="1"/>
</dbReference>
<reference evidence="6" key="1">
    <citation type="submission" date="2017-12" db="EMBL/GenBank/DDBJ databases">
        <title>FDA dAtabase for Regulatory Grade micrObial Sequences (FDA-ARGOS): Supporting development and validation of Infectious Disease Dx tests.</title>
        <authorList>
            <person name="Hoffmann M."/>
            <person name="Allard M."/>
            <person name="Evans P."/>
            <person name="Brown E."/>
            <person name="Tallon L.J."/>
            <person name="Sadzewicz L."/>
            <person name="Sengamalay N."/>
            <person name="Ott S."/>
            <person name="Godinez A."/>
            <person name="Nagaraj S."/>
            <person name="Vavikolanu K."/>
            <person name="Aluvathingal J."/>
            <person name="Nadendla S."/>
            <person name="Hobson J."/>
            <person name="Sichtig H."/>
        </authorList>
    </citation>
    <scope>NUCLEOTIDE SEQUENCE [LARGE SCALE GENOMIC DNA]</scope>
    <source>
        <strain evidence="6">LMG 3418</strain>
    </source>
</reference>
<evidence type="ECO:0000313" key="4">
    <source>
        <dbReference type="EMBL" id="AVH28102.1"/>
    </source>
</evidence>
<proteinExistence type="predicted"/>
<organism evidence="5 7">
    <name type="scientific">Vibrio diabolicus</name>
    <dbReference type="NCBI Taxonomy" id="50719"/>
    <lineage>
        <taxon>Bacteria</taxon>
        <taxon>Pseudomonadati</taxon>
        <taxon>Pseudomonadota</taxon>
        <taxon>Gammaproteobacteria</taxon>
        <taxon>Vibrionales</taxon>
        <taxon>Vibrionaceae</taxon>
        <taxon>Vibrio</taxon>
        <taxon>Vibrio diabolicus subgroup</taxon>
    </lineage>
</organism>
<dbReference type="EMBL" id="CP014134">
    <property type="protein sequence ID" value="AVH28102.1"/>
    <property type="molecule type" value="Genomic_DNA"/>
</dbReference>
<feature type="signal peptide" evidence="2">
    <location>
        <begin position="1"/>
        <end position="21"/>
    </location>
</feature>
<reference evidence="4" key="2">
    <citation type="submission" date="2017-12" db="EMBL/GenBank/DDBJ databases">
        <title>FDA dAtabase for Regulatory Grade micrObial Sequences (FDA-ARGOS): Supporting development and validation of Infectious Disease Dx tests.</title>
        <authorList>
            <person name="Hoffmann M."/>
            <person name="Allard M."/>
            <person name="Evans P."/>
            <person name="Brown E."/>
            <person name="Tallon L."/>
            <person name="Sadzewicz L."/>
            <person name="Sengamalay N."/>
            <person name="Ott S."/>
            <person name="Godinez A."/>
            <person name="Nagaraj S."/>
            <person name="Vavikolanu K."/>
            <person name="Aluvathingal J."/>
            <person name="Nadendla S."/>
            <person name="Sichtig H."/>
        </authorList>
    </citation>
    <scope>NUCLEOTIDE SEQUENCE</scope>
    <source>
        <strain evidence="4">LMG 3418</strain>
    </source>
</reference>
<evidence type="ECO:0000313" key="6">
    <source>
        <dbReference type="Proteomes" id="UP000237665"/>
    </source>
</evidence>